<sequence length="68" mass="7370">MPVAEGSAANPAKGEARRGRTREQHPASSPSRDGTAHLNLIQVDRLEASSARLRNHLVVQQDKMAGDR</sequence>
<evidence type="ECO:0000313" key="3">
    <source>
        <dbReference type="Proteomes" id="UP001597417"/>
    </source>
</evidence>
<keyword evidence="3" id="KW-1185">Reference proteome</keyword>
<feature type="region of interest" description="Disordered" evidence="1">
    <location>
        <begin position="1"/>
        <end position="38"/>
    </location>
</feature>
<proteinExistence type="predicted"/>
<reference evidence="3" key="1">
    <citation type="journal article" date="2019" name="Int. J. Syst. Evol. Microbiol.">
        <title>The Global Catalogue of Microorganisms (GCM) 10K type strain sequencing project: providing services to taxonomists for standard genome sequencing and annotation.</title>
        <authorList>
            <consortium name="The Broad Institute Genomics Platform"/>
            <consortium name="The Broad Institute Genome Sequencing Center for Infectious Disease"/>
            <person name="Wu L."/>
            <person name="Ma J."/>
        </authorList>
    </citation>
    <scope>NUCLEOTIDE SEQUENCE [LARGE SCALE GENOMIC DNA]</scope>
    <source>
        <strain evidence="3">CGMCC 4.7645</strain>
    </source>
</reference>
<protein>
    <submittedName>
        <fullName evidence="2">Uncharacterized protein</fullName>
    </submittedName>
</protein>
<evidence type="ECO:0000313" key="2">
    <source>
        <dbReference type="EMBL" id="MFD2418234.1"/>
    </source>
</evidence>
<dbReference type="Proteomes" id="UP001597417">
    <property type="component" value="Unassembled WGS sequence"/>
</dbReference>
<dbReference type="RefSeq" id="WP_378266185.1">
    <property type="nucleotide sequence ID" value="NZ_JBHUKR010000007.1"/>
</dbReference>
<accession>A0ABW5FUC2</accession>
<gene>
    <name evidence="2" type="ORF">ACFSXZ_18070</name>
</gene>
<feature type="compositionally biased region" description="Basic and acidic residues" evidence="1">
    <location>
        <begin position="14"/>
        <end position="25"/>
    </location>
</feature>
<organism evidence="2 3">
    <name type="scientific">Amycolatopsis pigmentata</name>
    <dbReference type="NCBI Taxonomy" id="450801"/>
    <lineage>
        <taxon>Bacteria</taxon>
        <taxon>Bacillati</taxon>
        <taxon>Actinomycetota</taxon>
        <taxon>Actinomycetes</taxon>
        <taxon>Pseudonocardiales</taxon>
        <taxon>Pseudonocardiaceae</taxon>
        <taxon>Amycolatopsis</taxon>
    </lineage>
</organism>
<evidence type="ECO:0000256" key="1">
    <source>
        <dbReference type="SAM" id="MobiDB-lite"/>
    </source>
</evidence>
<dbReference type="EMBL" id="JBHUKR010000007">
    <property type="protein sequence ID" value="MFD2418234.1"/>
    <property type="molecule type" value="Genomic_DNA"/>
</dbReference>
<name>A0ABW5FUC2_9PSEU</name>
<comment type="caution">
    <text evidence="2">The sequence shown here is derived from an EMBL/GenBank/DDBJ whole genome shotgun (WGS) entry which is preliminary data.</text>
</comment>